<dbReference type="STRING" id="797516.HMPREF9104_02379"/>
<name>H1LID8_9LACO</name>
<evidence type="ECO:0000313" key="2">
    <source>
        <dbReference type="Proteomes" id="UP000005025"/>
    </source>
</evidence>
<organism evidence="1 2">
    <name type="scientific">Lentilactobacillus kisonensis F0435</name>
    <dbReference type="NCBI Taxonomy" id="797516"/>
    <lineage>
        <taxon>Bacteria</taxon>
        <taxon>Bacillati</taxon>
        <taxon>Bacillota</taxon>
        <taxon>Bacilli</taxon>
        <taxon>Lactobacillales</taxon>
        <taxon>Lactobacillaceae</taxon>
        <taxon>Lentilactobacillus</taxon>
    </lineage>
</organism>
<accession>H1LID8</accession>
<comment type="caution">
    <text evidence="1">The sequence shown here is derived from an EMBL/GenBank/DDBJ whole genome shotgun (WGS) entry which is preliminary data.</text>
</comment>
<protein>
    <submittedName>
        <fullName evidence="1">Uncharacterized protein</fullName>
    </submittedName>
</protein>
<dbReference type="AlphaFoldDB" id="H1LID8"/>
<dbReference type="EMBL" id="AGRJ01000204">
    <property type="protein sequence ID" value="EHO49835.1"/>
    <property type="molecule type" value="Genomic_DNA"/>
</dbReference>
<reference evidence="1 2" key="1">
    <citation type="submission" date="2011-09" db="EMBL/GenBank/DDBJ databases">
        <authorList>
            <person name="Weinstock G."/>
            <person name="Sodergren E."/>
            <person name="Clifton S."/>
            <person name="Fulton L."/>
            <person name="Fulton B."/>
            <person name="Courtney L."/>
            <person name="Fronick C."/>
            <person name="Harrison M."/>
            <person name="Strong C."/>
            <person name="Farmer C."/>
            <person name="Delahaunty K."/>
            <person name="Markovic C."/>
            <person name="Hall O."/>
            <person name="Minx P."/>
            <person name="Tomlinson C."/>
            <person name="Mitreva M."/>
            <person name="Hou S."/>
            <person name="Chen J."/>
            <person name="Wollam A."/>
            <person name="Pepin K.H."/>
            <person name="Johnson M."/>
            <person name="Bhonagiri V."/>
            <person name="Zhang X."/>
            <person name="Suruliraj S."/>
            <person name="Warren W."/>
            <person name="Chinwalla A."/>
            <person name="Mardis E.R."/>
            <person name="Wilson R.K."/>
        </authorList>
    </citation>
    <scope>NUCLEOTIDE SEQUENCE [LARGE SCALE GENOMIC DNA]</scope>
    <source>
        <strain evidence="1 2">F0435</strain>
    </source>
</reference>
<dbReference type="Proteomes" id="UP000005025">
    <property type="component" value="Unassembled WGS sequence"/>
</dbReference>
<gene>
    <name evidence="1" type="ORF">HMPREF9104_02379</name>
</gene>
<proteinExistence type="predicted"/>
<evidence type="ECO:0000313" key="1">
    <source>
        <dbReference type="EMBL" id="EHO49835.1"/>
    </source>
</evidence>
<sequence length="39" mass="4675">MKPKSLDPYKFKPYFKFGFLLEVLTRRFLLCGAVQLYES</sequence>
<dbReference type="HOGENOM" id="CLU_3311785_0_0_9"/>